<dbReference type="RefSeq" id="WP_137628659.1">
    <property type="nucleotide sequence ID" value="NZ_BJDJ01000011.1"/>
</dbReference>
<dbReference type="SUPFAM" id="SSF46689">
    <property type="entry name" value="Homeodomain-like"/>
    <property type="match status" value="1"/>
</dbReference>
<comment type="caution">
    <text evidence="1">The sequence shown here is derived from an EMBL/GenBank/DDBJ whole genome shotgun (WGS) entry which is preliminary data.</text>
</comment>
<accession>A0ABW1S2H6</accession>
<dbReference type="Proteomes" id="UP001596282">
    <property type="component" value="Unassembled WGS sequence"/>
</dbReference>
<organism evidence="1 2">
    <name type="scientific">Lactiplantibacillus daowaiensis</name>
    <dbReference type="NCBI Taxonomy" id="2559918"/>
    <lineage>
        <taxon>Bacteria</taxon>
        <taxon>Bacillati</taxon>
        <taxon>Bacillota</taxon>
        <taxon>Bacilli</taxon>
        <taxon>Lactobacillales</taxon>
        <taxon>Lactobacillaceae</taxon>
        <taxon>Lactiplantibacillus</taxon>
    </lineage>
</organism>
<evidence type="ECO:0000313" key="1">
    <source>
        <dbReference type="EMBL" id="MFC6181580.1"/>
    </source>
</evidence>
<dbReference type="Gene3D" id="1.10.357.10">
    <property type="entry name" value="Tetracycline Repressor, domain 2"/>
    <property type="match status" value="1"/>
</dbReference>
<dbReference type="PANTHER" id="PTHR43479:SF11">
    <property type="entry name" value="ACREF_ENVCD OPERON REPRESSOR-RELATED"/>
    <property type="match status" value="1"/>
</dbReference>
<name>A0ABW1S2H6_9LACO</name>
<proteinExistence type="predicted"/>
<dbReference type="InterPro" id="IPR050624">
    <property type="entry name" value="HTH-type_Tx_Regulator"/>
</dbReference>
<dbReference type="PANTHER" id="PTHR43479">
    <property type="entry name" value="ACREF/ENVCD OPERON REPRESSOR-RELATED"/>
    <property type="match status" value="1"/>
</dbReference>
<evidence type="ECO:0000313" key="2">
    <source>
        <dbReference type="Proteomes" id="UP001596282"/>
    </source>
</evidence>
<protein>
    <submittedName>
        <fullName evidence="1">TetR/AcrR family transcriptional regulator</fullName>
    </submittedName>
</protein>
<gene>
    <name evidence="1" type="ORF">ACFP5Y_10130</name>
</gene>
<dbReference type="EMBL" id="JBHSSC010000039">
    <property type="protein sequence ID" value="MFC6181580.1"/>
    <property type="molecule type" value="Genomic_DNA"/>
</dbReference>
<reference evidence="2" key="1">
    <citation type="journal article" date="2019" name="Int. J. Syst. Evol. Microbiol.">
        <title>The Global Catalogue of Microorganisms (GCM) 10K type strain sequencing project: providing services to taxonomists for standard genome sequencing and annotation.</title>
        <authorList>
            <consortium name="The Broad Institute Genomics Platform"/>
            <consortium name="The Broad Institute Genome Sequencing Center for Infectious Disease"/>
            <person name="Wu L."/>
            <person name="Ma J."/>
        </authorList>
    </citation>
    <scope>NUCLEOTIDE SEQUENCE [LARGE SCALE GENOMIC DNA]</scope>
    <source>
        <strain evidence="2">CCM 8933</strain>
    </source>
</reference>
<keyword evidence="2" id="KW-1185">Reference proteome</keyword>
<dbReference type="InterPro" id="IPR009057">
    <property type="entry name" value="Homeodomain-like_sf"/>
</dbReference>
<sequence>MTKLDRRVQKTLQLIDTTCYTLLATTPFDKLSVAAICTQAQLGRSTFYQYYLDKYDWLEKQVALYTDQFKAVMQQRQQDFETAASLTTLVTALLPDQAQLLVLFQIHTPTADLTQQYRQILATTLPHYVTQQTAASVPLAYLQELYATNALTYIQYTLTHGQDARISAFMNQSFNAVLQQIVKPT</sequence>